<evidence type="ECO:0000256" key="4">
    <source>
        <dbReference type="PROSITE-ProRule" id="PRU00335"/>
    </source>
</evidence>
<evidence type="ECO:0000259" key="5">
    <source>
        <dbReference type="PROSITE" id="PS50977"/>
    </source>
</evidence>
<keyword evidence="7" id="KW-1185">Reference proteome</keyword>
<dbReference type="Pfam" id="PF17754">
    <property type="entry name" value="TetR_C_14"/>
    <property type="match status" value="1"/>
</dbReference>
<accession>A0A918C3M2</accession>
<evidence type="ECO:0000256" key="1">
    <source>
        <dbReference type="ARBA" id="ARBA00023015"/>
    </source>
</evidence>
<keyword evidence="1" id="KW-0805">Transcription regulation</keyword>
<reference evidence="6" key="2">
    <citation type="submission" date="2020-09" db="EMBL/GenBank/DDBJ databases">
        <authorList>
            <person name="Sun Q."/>
            <person name="Ohkuma M."/>
        </authorList>
    </citation>
    <scope>NUCLEOTIDE SEQUENCE</scope>
    <source>
        <strain evidence="6">JCM 31311</strain>
    </source>
</reference>
<evidence type="ECO:0000256" key="3">
    <source>
        <dbReference type="ARBA" id="ARBA00023163"/>
    </source>
</evidence>
<dbReference type="Gene3D" id="1.10.357.10">
    <property type="entry name" value="Tetracycline Repressor, domain 2"/>
    <property type="match status" value="1"/>
</dbReference>
<proteinExistence type="predicted"/>
<comment type="caution">
    <text evidence="6">The sequence shown here is derived from an EMBL/GenBank/DDBJ whole genome shotgun (WGS) entry which is preliminary data.</text>
</comment>
<gene>
    <name evidence="6" type="ORF">GCM10008957_14770</name>
</gene>
<evidence type="ECO:0000313" key="6">
    <source>
        <dbReference type="EMBL" id="GGR02986.1"/>
    </source>
</evidence>
<dbReference type="InterPro" id="IPR001647">
    <property type="entry name" value="HTH_TetR"/>
</dbReference>
<evidence type="ECO:0000256" key="2">
    <source>
        <dbReference type="ARBA" id="ARBA00023125"/>
    </source>
</evidence>
<dbReference type="GO" id="GO:0000976">
    <property type="term" value="F:transcription cis-regulatory region binding"/>
    <property type="evidence" value="ECO:0007669"/>
    <property type="project" value="TreeGrafter"/>
</dbReference>
<feature type="domain" description="HTH tetR-type" evidence="5">
    <location>
        <begin position="1"/>
        <end position="55"/>
    </location>
</feature>
<dbReference type="PROSITE" id="PS50977">
    <property type="entry name" value="HTH_TETR_2"/>
    <property type="match status" value="1"/>
</dbReference>
<dbReference type="Proteomes" id="UP000603865">
    <property type="component" value="Unassembled WGS sequence"/>
</dbReference>
<dbReference type="PANTHER" id="PTHR30055:SF238">
    <property type="entry name" value="MYCOFACTOCIN BIOSYNTHESIS TRANSCRIPTIONAL REGULATOR MFTR-RELATED"/>
    <property type="match status" value="1"/>
</dbReference>
<dbReference type="InterPro" id="IPR009057">
    <property type="entry name" value="Homeodomain-like_sf"/>
</dbReference>
<reference evidence="6" key="1">
    <citation type="journal article" date="2014" name="Int. J. Syst. Evol. Microbiol.">
        <title>Complete genome sequence of Corynebacterium casei LMG S-19264T (=DSM 44701T), isolated from a smear-ripened cheese.</title>
        <authorList>
            <consortium name="US DOE Joint Genome Institute (JGI-PGF)"/>
            <person name="Walter F."/>
            <person name="Albersmeier A."/>
            <person name="Kalinowski J."/>
            <person name="Ruckert C."/>
        </authorList>
    </citation>
    <scope>NUCLEOTIDE SEQUENCE</scope>
    <source>
        <strain evidence="6">JCM 31311</strain>
    </source>
</reference>
<dbReference type="AlphaFoldDB" id="A0A918C3M2"/>
<dbReference type="PANTHER" id="PTHR30055">
    <property type="entry name" value="HTH-TYPE TRANSCRIPTIONAL REGULATOR RUTR"/>
    <property type="match status" value="1"/>
</dbReference>
<dbReference type="EMBL" id="BMQL01000006">
    <property type="protein sequence ID" value="GGR02986.1"/>
    <property type="molecule type" value="Genomic_DNA"/>
</dbReference>
<dbReference type="InterPro" id="IPR050109">
    <property type="entry name" value="HTH-type_TetR-like_transc_reg"/>
</dbReference>
<keyword evidence="3" id="KW-0804">Transcription</keyword>
<organism evidence="6 7">
    <name type="scientific">Deinococcus ruber</name>
    <dbReference type="NCBI Taxonomy" id="1848197"/>
    <lineage>
        <taxon>Bacteria</taxon>
        <taxon>Thermotogati</taxon>
        <taxon>Deinococcota</taxon>
        <taxon>Deinococci</taxon>
        <taxon>Deinococcales</taxon>
        <taxon>Deinococcaceae</taxon>
        <taxon>Deinococcus</taxon>
    </lineage>
</organism>
<feature type="DNA-binding region" description="H-T-H motif" evidence="4">
    <location>
        <begin position="18"/>
        <end position="37"/>
    </location>
</feature>
<keyword evidence="2 4" id="KW-0238">DNA-binding</keyword>
<dbReference type="InterPro" id="IPR041347">
    <property type="entry name" value="MftR_C"/>
</dbReference>
<name>A0A918C3M2_9DEIO</name>
<dbReference type="Pfam" id="PF00440">
    <property type="entry name" value="TetR_N"/>
    <property type="match status" value="1"/>
</dbReference>
<protein>
    <submittedName>
        <fullName evidence="6">TetR family transcriptional regulator</fullName>
    </submittedName>
</protein>
<dbReference type="PRINTS" id="PR00455">
    <property type="entry name" value="HTHTETR"/>
</dbReference>
<dbReference type="GO" id="GO:0003700">
    <property type="term" value="F:DNA-binding transcription factor activity"/>
    <property type="evidence" value="ECO:0007669"/>
    <property type="project" value="TreeGrafter"/>
</dbReference>
<evidence type="ECO:0000313" key="7">
    <source>
        <dbReference type="Proteomes" id="UP000603865"/>
    </source>
</evidence>
<sequence length="189" mass="20979">MEQAALALYSERGFEQTTVADIAQRAGLAERTYFRHFTDKREVLFGGAGILQTVLEREVANAPTSAPPIETVAAALERIEIFSPEWRETSRQRQQIIAANPELQERELLKLASLSAALTRVLKSRGVPETAAVFAADAGMTMFKVAFERWTAPANQQTFPQLIRTALEEFRVVIAGLEQGEKRSEEQSG</sequence>
<dbReference type="SUPFAM" id="SSF46689">
    <property type="entry name" value="Homeodomain-like"/>
    <property type="match status" value="1"/>
</dbReference>